<dbReference type="KEGG" id="srub:C2R22_06120"/>
<name>A0A2I8VH80_9EURY</name>
<sequence length="148" mass="15209">MALVDTALATVHLLVGALWVGSVVFFAGVVLPAARAGELNAGPLESIGRSLTRGSRLAALVMFLTGGHLTGTRYTVARLTGTTNGNLVVAMLLLWLVLTALVEVGSSRLRDGVSQRKVREPAANALGFFRGAAAVGVLLFLTAGALVA</sequence>
<feature type="transmembrane region" description="Helical" evidence="1">
    <location>
        <begin position="127"/>
        <end position="147"/>
    </location>
</feature>
<keyword evidence="1" id="KW-1133">Transmembrane helix</keyword>
<keyword evidence="1" id="KW-0472">Membrane</keyword>
<evidence type="ECO:0000313" key="2">
    <source>
        <dbReference type="EMBL" id="AUV81293.1"/>
    </source>
</evidence>
<evidence type="ECO:0000313" key="3">
    <source>
        <dbReference type="Proteomes" id="UP000236584"/>
    </source>
</evidence>
<reference evidence="2 3" key="1">
    <citation type="submission" date="2018-01" db="EMBL/GenBank/DDBJ databases">
        <title>Complete genome sequence of Salinigranum rubrum GX10T, an extremely halophilic archaeon isolated from a marine solar saltern.</title>
        <authorList>
            <person name="Han S."/>
        </authorList>
    </citation>
    <scope>NUCLEOTIDE SEQUENCE [LARGE SCALE GENOMIC DNA]</scope>
    <source>
        <strain evidence="2 3">GX10</strain>
    </source>
</reference>
<dbReference type="EMBL" id="CP026309">
    <property type="protein sequence ID" value="AUV81293.1"/>
    <property type="molecule type" value="Genomic_DNA"/>
</dbReference>
<feature type="transmembrane region" description="Helical" evidence="1">
    <location>
        <begin position="12"/>
        <end position="34"/>
    </location>
</feature>
<gene>
    <name evidence="2" type="ORF">C2R22_06120</name>
</gene>
<keyword evidence="1" id="KW-0812">Transmembrane</keyword>
<organism evidence="2 3">
    <name type="scientific">Salinigranum rubrum</name>
    <dbReference type="NCBI Taxonomy" id="755307"/>
    <lineage>
        <taxon>Archaea</taxon>
        <taxon>Methanobacteriati</taxon>
        <taxon>Methanobacteriota</taxon>
        <taxon>Stenosarchaea group</taxon>
        <taxon>Halobacteria</taxon>
        <taxon>Halobacteriales</taxon>
        <taxon>Haloferacaceae</taxon>
        <taxon>Salinigranum</taxon>
    </lineage>
</organism>
<dbReference type="AlphaFoldDB" id="A0A2I8VH80"/>
<accession>A0A2I8VH80</accession>
<feature type="transmembrane region" description="Helical" evidence="1">
    <location>
        <begin position="55"/>
        <end position="75"/>
    </location>
</feature>
<feature type="transmembrane region" description="Helical" evidence="1">
    <location>
        <begin position="87"/>
        <end position="106"/>
    </location>
</feature>
<dbReference type="GeneID" id="35591648"/>
<dbReference type="OrthoDB" id="340884at2157"/>
<dbReference type="Proteomes" id="UP000236584">
    <property type="component" value="Chromosome"/>
</dbReference>
<keyword evidence="3" id="KW-1185">Reference proteome</keyword>
<dbReference type="RefSeq" id="WP_103424981.1">
    <property type="nucleotide sequence ID" value="NZ_CP026309.1"/>
</dbReference>
<protein>
    <submittedName>
        <fullName evidence="2">Transporter</fullName>
    </submittedName>
</protein>
<proteinExistence type="predicted"/>
<evidence type="ECO:0000256" key="1">
    <source>
        <dbReference type="SAM" id="Phobius"/>
    </source>
</evidence>